<evidence type="ECO:0000313" key="2">
    <source>
        <dbReference type="Proteomes" id="UP000273001"/>
    </source>
</evidence>
<name>A0ABN5PPU3_9ACTO</name>
<evidence type="ECO:0000313" key="1">
    <source>
        <dbReference type="EMBL" id="AYD89688.1"/>
    </source>
</evidence>
<dbReference type="RefSeq" id="WP_120204318.1">
    <property type="nucleotide sequence ID" value="NZ_CP032514.1"/>
</dbReference>
<evidence type="ECO:0008006" key="3">
    <source>
        <dbReference type="Google" id="ProtNLM"/>
    </source>
</evidence>
<sequence length="65" mass="7478">MTWEPVCFSEIRVGDTVRTRDHTTGEVIAQGVVDYVTHPKEHRAISATEGLIARSDYPHIERRTW</sequence>
<dbReference type="EMBL" id="CP032514">
    <property type="protein sequence ID" value="AYD89688.1"/>
    <property type="molecule type" value="Genomic_DNA"/>
</dbReference>
<protein>
    <recommendedName>
        <fullName evidence="3">Hypervirulence associated protein TUDOR domain-containing protein</fullName>
    </recommendedName>
</protein>
<accession>A0ABN5PPU3</accession>
<proteinExistence type="predicted"/>
<reference evidence="1 2" key="1">
    <citation type="submission" date="2018-09" db="EMBL/GenBank/DDBJ databases">
        <authorList>
            <person name="Li J."/>
        </authorList>
    </citation>
    <scope>NUCLEOTIDE SEQUENCE [LARGE SCALE GENOMIC DNA]</scope>
    <source>
        <strain evidence="1 2">2129</strain>
    </source>
</reference>
<organism evidence="1 2">
    <name type="scientific">Actinomyces lilanjuaniae</name>
    <dbReference type="NCBI Taxonomy" id="2321394"/>
    <lineage>
        <taxon>Bacteria</taxon>
        <taxon>Bacillati</taxon>
        <taxon>Actinomycetota</taxon>
        <taxon>Actinomycetes</taxon>
        <taxon>Actinomycetales</taxon>
        <taxon>Actinomycetaceae</taxon>
        <taxon>Actinomyces</taxon>
    </lineage>
</organism>
<dbReference type="Proteomes" id="UP000273001">
    <property type="component" value="Chromosome"/>
</dbReference>
<gene>
    <name evidence="1" type="ORF">D5R93_05830</name>
</gene>
<keyword evidence="2" id="KW-1185">Reference proteome</keyword>